<dbReference type="Proteomes" id="UP001162640">
    <property type="component" value="Unassembled WGS sequence"/>
</dbReference>
<evidence type="ECO:0000256" key="1">
    <source>
        <dbReference type="RuleBase" id="RU364108"/>
    </source>
</evidence>
<comment type="function">
    <text evidence="1">Acts as an adapter for the XPO1/CRM1-mediated export of the 60S ribosomal subunit.</text>
</comment>
<comment type="similarity">
    <text evidence="1">Belongs to the NMD3 family.</text>
</comment>
<gene>
    <name evidence="4" type="ORF">TL16_g09730</name>
</gene>
<keyword evidence="1" id="KW-0653">Protein transport</keyword>
<dbReference type="PANTHER" id="PTHR12746:SF2">
    <property type="entry name" value="60S RIBOSOMAL EXPORT PROTEIN NMD3"/>
    <property type="match status" value="1"/>
</dbReference>
<keyword evidence="1" id="KW-0813">Transport</keyword>
<keyword evidence="1" id="KW-0963">Cytoplasm</keyword>
<dbReference type="EMBL" id="BLQM01000334">
    <property type="protein sequence ID" value="GMH83830.1"/>
    <property type="molecule type" value="Genomic_DNA"/>
</dbReference>
<sequence>MSTGQILNILCCLCGTPTPPNASATCTSCLSSQSDITRGINTEVTLHQCRSCQRWFKEENKWLGCDLESRELMGLCLEKTSGLKPKRGTKEEHKIKLTDASWVWTEPHSMRLKVKGESARTTRRAKKLNALSFPILTSLFTPSVTIQKEVDGGVILQQSFIVEYIVRNQQCPGCQANFTQGAWKHLVQVRQRVGHKRTFLYLEQIILKKQASKGALSIEVFKDGMDFYFGERGKGERFIDFLENEVPVKVKKSKKLIGTDVKSNISNYKFTSLVEIAPLCKDDLLFLPKSLARAQSSISRLTLLKNVGEVMSIVDPVTGQTGTVSGGDFWNETFRPLVTAARSRLCRYIVLDQTPVLEEKNTAKRQTSKQRRR</sequence>
<dbReference type="GO" id="GO:0015031">
    <property type="term" value="P:protein transport"/>
    <property type="evidence" value="ECO:0007669"/>
    <property type="project" value="UniProtKB-KW"/>
</dbReference>
<dbReference type="Pfam" id="PF04981">
    <property type="entry name" value="NMD3"/>
    <property type="match status" value="1"/>
</dbReference>
<dbReference type="InterPro" id="IPR048899">
    <property type="entry name" value="NMD_SH3"/>
</dbReference>
<dbReference type="PANTHER" id="PTHR12746">
    <property type="entry name" value="NONSENSE-MEDIATED MRNA DECAY PROTEIN 3"/>
    <property type="match status" value="1"/>
</dbReference>
<keyword evidence="1" id="KW-0539">Nucleus</keyword>
<reference evidence="5" key="1">
    <citation type="journal article" date="2023" name="Commun. Biol.">
        <title>Genome analysis of Parmales, the sister group of diatoms, reveals the evolutionary specialization of diatoms from phago-mixotrophs to photoautotrophs.</title>
        <authorList>
            <person name="Ban H."/>
            <person name="Sato S."/>
            <person name="Yoshikawa S."/>
            <person name="Yamada K."/>
            <person name="Nakamura Y."/>
            <person name="Ichinomiya M."/>
            <person name="Sato N."/>
            <person name="Blanc-Mathieu R."/>
            <person name="Endo H."/>
            <person name="Kuwata A."/>
            <person name="Ogata H."/>
        </authorList>
    </citation>
    <scope>NUCLEOTIDE SEQUENCE [LARGE SCALE GENOMIC DNA]</scope>
</reference>
<feature type="domain" description="Nmd3 N-terminal" evidence="2">
    <location>
        <begin position="11"/>
        <end position="276"/>
    </location>
</feature>
<dbReference type="GO" id="GO:0005737">
    <property type="term" value="C:cytoplasm"/>
    <property type="evidence" value="ECO:0007669"/>
    <property type="project" value="UniProtKB-SubCell"/>
</dbReference>
<dbReference type="InterPro" id="IPR039768">
    <property type="entry name" value="Nmd3"/>
</dbReference>
<evidence type="ECO:0000313" key="4">
    <source>
        <dbReference type="EMBL" id="GMH83830.1"/>
    </source>
</evidence>
<dbReference type="GO" id="GO:0005634">
    <property type="term" value="C:nucleus"/>
    <property type="evidence" value="ECO:0007669"/>
    <property type="project" value="UniProtKB-SubCell"/>
</dbReference>
<dbReference type="Pfam" id="PF21193">
    <property type="entry name" value="NMD_SH3"/>
    <property type="match status" value="1"/>
</dbReference>
<comment type="caution">
    <text evidence="4">The sequence shown here is derived from an EMBL/GenBank/DDBJ whole genome shotgun (WGS) entry which is preliminary data.</text>
</comment>
<comment type="subcellular location">
    <subcellularLocation>
        <location evidence="1">Cytoplasm</location>
    </subcellularLocation>
    <subcellularLocation>
        <location evidence="1">Nucleus</location>
    </subcellularLocation>
</comment>
<feature type="domain" description="60S ribosomal export protein NMD3 SH3" evidence="3">
    <location>
        <begin position="279"/>
        <end position="325"/>
    </location>
</feature>
<dbReference type="InterPro" id="IPR007064">
    <property type="entry name" value="Nmd3_N"/>
</dbReference>
<dbReference type="AlphaFoldDB" id="A0A9W7BCV7"/>
<organism evidence="4 5">
    <name type="scientific">Triparma laevis f. inornata</name>
    <dbReference type="NCBI Taxonomy" id="1714386"/>
    <lineage>
        <taxon>Eukaryota</taxon>
        <taxon>Sar</taxon>
        <taxon>Stramenopiles</taxon>
        <taxon>Ochrophyta</taxon>
        <taxon>Bolidophyceae</taxon>
        <taxon>Parmales</taxon>
        <taxon>Triparmaceae</taxon>
        <taxon>Triparma</taxon>
    </lineage>
</organism>
<evidence type="ECO:0000259" key="2">
    <source>
        <dbReference type="Pfam" id="PF04981"/>
    </source>
</evidence>
<protein>
    <recommendedName>
        <fullName evidence="1">60S ribosomal export protein NMD3</fullName>
    </recommendedName>
</protein>
<proteinExistence type="inferred from homology"/>
<name>A0A9W7BCV7_9STRA</name>
<accession>A0A9W7BCV7</accession>
<dbReference type="GO" id="GO:0000055">
    <property type="term" value="P:ribosomal large subunit export from nucleus"/>
    <property type="evidence" value="ECO:0007669"/>
    <property type="project" value="TreeGrafter"/>
</dbReference>
<evidence type="ECO:0000259" key="3">
    <source>
        <dbReference type="Pfam" id="PF21193"/>
    </source>
</evidence>
<dbReference type="GO" id="GO:0043023">
    <property type="term" value="F:ribosomal large subunit binding"/>
    <property type="evidence" value="ECO:0007669"/>
    <property type="project" value="InterPro"/>
</dbReference>
<evidence type="ECO:0000313" key="5">
    <source>
        <dbReference type="Proteomes" id="UP001162640"/>
    </source>
</evidence>